<proteinExistence type="predicted"/>
<dbReference type="AlphaFoldDB" id="A0AAD5VMS6"/>
<keyword evidence="2" id="KW-0812">Transmembrane</keyword>
<accession>A0AAD5VMS6</accession>
<feature type="transmembrane region" description="Helical" evidence="2">
    <location>
        <begin position="53"/>
        <end position="71"/>
    </location>
</feature>
<feature type="transmembrane region" description="Helical" evidence="2">
    <location>
        <begin position="243"/>
        <end position="272"/>
    </location>
</feature>
<gene>
    <name evidence="3" type="ORF">NP233_g9107</name>
</gene>
<reference evidence="3" key="1">
    <citation type="submission" date="2022-07" db="EMBL/GenBank/DDBJ databases">
        <title>Genome Sequence of Leucocoprinus birnbaumii.</title>
        <authorList>
            <person name="Buettner E."/>
        </authorList>
    </citation>
    <scope>NUCLEOTIDE SEQUENCE</scope>
    <source>
        <strain evidence="3">VT141</strain>
    </source>
</reference>
<comment type="caution">
    <text evidence="3">The sequence shown here is derived from an EMBL/GenBank/DDBJ whole genome shotgun (WGS) entry which is preliminary data.</text>
</comment>
<evidence type="ECO:0000313" key="3">
    <source>
        <dbReference type="EMBL" id="KAJ3563178.1"/>
    </source>
</evidence>
<feature type="transmembrane region" description="Helical" evidence="2">
    <location>
        <begin position="292"/>
        <end position="314"/>
    </location>
</feature>
<keyword evidence="2" id="KW-0472">Membrane</keyword>
<feature type="region of interest" description="Disordered" evidence="1">
    <location>
        <begin position="13"/>
        <end position="45"/>
    </location>
</feature>
<dbReference type="EMBL" id="JANIEX010000787">
    <property type="protein sequence ID" value="KAJ3563178.1"/>
    <property type="molecule type" value="Genomic_DNA"/>
</dbReference>
<evidence type="ECO:0000256" key="1">
    <source>
        <dbReference type="SAM" id="MobiDB-lite"/>
    </source>
</evidence>
<keyword evidence="2" id="KW-1133">Transmembrane helix</keyword>
<feature type="compositionally biased region" description="Polar residues" evidence="1">
    <location>
        <begin position="13"/>
        <end position="25"/>
    </location>
</feature>
<sequence length="342" mass="38268">MFDNSAGNYNVVNQPYNSQVPTAANTPPPLAHTATQPRIDSEKLAPDVERRPLTGFISLFYSLYTTFLLQLPNVYISRIERLGGQAELASEDILKMAARSDWSNPSSRNNSAIPRTSKAFLDYVATLESNVREANDVYKLPVSYLSLGRKWQGFVDSLLQEWQTLNLVSALLVPGILTVFQVDGASNDPITRYLAFWSLISALLSLLYGCLFIIQFSQMKKTTVGIEWMTEAFRQDNNAKMFWAVDIMLALPAIWLAWSILAFIVCIMTFLWRAGPIPPDSFNTPNSMILGFRIFISSVLGIGSVYCILIFYTFQRYGLNLDAAIARRIQLVIDGSQLAAST</sequence>
<evidence type="ECO:0000313" key="4">
    <source>
        <dbReference type="Proteomes" id="UP001213000"/>
    </source>
</evidence>
<protein>
    <submittedName>
        <fullName evidence="3">Uncharacterized protein</fullName>
    </submittedName>
</protein>
<keyword evidence="4" id="KW-1185">Reference proteome</keyword>
<feature type="transmembrane region" description="Helical" evidence="2">
    <location>
        <begin position="194"/>
        <end position="214"/>
    </location>
</feature>
<dbReference type="Proteomes" id="UP001213000">
    <property type="component" value="Unassembled WGS sequence"/>
</dbReference>
<evidence type="ECO:0000256" key="2">
    <source>
        <dbReference type="SAM" id="Phobius"/>
    </source>
</evidence>
<feature type="transmembrane region" description="Helical" evidence="2">
    <location>
        <begin position="164"/>
        <end position="182"/>
    </location>
</feature>
<name>A0AAD5VMS6_9AGAR</name>
<organism evidence="3 4">
    <name type="scientific">Leucocoprinus birnbaumii</name>
    <dbReference type="NCBI Taxonomy" id="56174"/>
    <lineage>
        <taxon>Eukaryota</taxon>
        <taxon>Fungi</taxon>
        <taxon>Dikarya</taxon>
        <taxon>Basidiomycota</taxon>
        <taxon>Agaricomycotina</taxon>
        <taxon>Agaricomycetes</taxon>
        <taxon>Agaricomycetidae</taxon>
        <taxon>Agaricales</taxon>
        <taxon>Agaricineae</taxon>
        <taxon>Agaricaceae</taxon>
        <taxon>Leucocoprinus</taxon>
    </lineage>
</organism>